<keyword evidence="5" id="KW-0442">Lipid degradation</keyword>
<gene>
    <name evidence="8" type="ordered locus">BMULJ_06224</name>
</gene>
<dbReference type="GO" id="GO:0004630">
    <property type="term" value="F:phospholipase D activity"/>
    <property type="evidence" value="ECO:0007669"/>
    <property type="project" value="UniProtKB-EC"/>
</dbReference>
<dbReference type="KEGG" id="bmu:Bmul_6196"/>
<evidence type="ECO:0000313" key="8">
    <source>
        <dbReference type="EMBL" id="BAG48013.1"/>
    </source>
</evidence>
<dbReference type="Gene3D" id="3.30.870.10">
    <property type="entry name" value="Endonuclease Chain A"/>
    <property type="match status" value="1"/>
</dbReference>
<dbReference type="Proteomes" id="UP000008815">
    <property type="component" value="Plasmid pTGL1"/>
</dbReference>
<dbReference type="GO" id="GO:0006793">
    <property type="term" value="P:phosphorus metabolic process"/>
    <property type="evidence" value="ECO:0007669"/>
    <property type="project" value="UniProtKB-ARBA"/>
</dbReference>
<name>A0A0H3KZY0_BURM1</name>
<dbReference type="InterPro" id="IPR025202">
    <property type="entry name" value="PLD-like_dom"/>
</dbReference>
<geneLocation type="plasmid" evidence="8 9">
    <name>pTGL1</name>
</geneLocation>
<dbReference type="InterPro" id="IPR051406">
    <property type="entry name" value="PLD_domain"/>
</dbReference>
<evidence type="ECO:0000256" key="6">
    <source>
        <dbReference type="ARBA" id="ARBA00023098"/>
    </source>
</evidence>
<proteinExistence type="inferred from homology"/>
<dbReference type="EC" id="3.1.4.4" evidence="3"/>
<reference evidence="8 9" key="1">
    <citation type="submission" date="2007-04" db="EMBL/GenBank/DDBJ databases">
        <title>Complete genome sequence of Burkholderia multivorans ATCC 17616.</title>
        <authorList>
            <person name="Ohtsubo Y."/>
            <person name="Yamashita A."/>
            <person name="Kurokawa K."/>
            <person name="Takami H."/>
            <person name="Yuhara S."/>
            <person name="Nishiyama E."/>
            <person name="Endo R."/>
            <person name="Miyazaki R."/>
            <person name="Ono A."/>
            <person name="Yano K."/>
            <person name="Ito M."/>
            <person name="Sota M."/>
            <person name="Yuji N."/>
            <person name="Hattori M."/>
            <person name="Tsuda M."/>
        </authorList>
    </citation>
    <scope>NUCLEOTIDE SEQUENCE [LARGE SCALE GENOMIC DNA]</scope>
    <source>
        <strain evidence="9">ATCC 17616 / 249</strain>
        <plasmid evidence="9">Plasmid pTGL1</plasmid>
    </source>
</reference>
<feature type="domain" description="PLD phosphodiesterase" evidence="7">
    <location>
        <begin position="137"/>
        <end position="164"/>
    </location>
</feature>
<dbReference type="GO" id="GO:0016042">
    <property type="term" value="P:lipid catabolic process"/>
    <property type="evidence" value="ECO:0007669"/>
    <property type="project" value="UniProtKB-KW"/>
</dbReference>
<evidence type="ECO:0000256" key="1">
    <source>
        <dbReference type="ARBA" id="ARBA00000798"/>
    </source>
</evidence>
<dbReference type="PANTHER" id="PTHR43856:SF1">
    <property type="entry name" value="MITOCHONDRIAL CARDIOLIPIN HYDROLASE"/>
    <property type="match status" value="1"/>
</dbReference>
<keyword evidence="6" id="KW-0443">Lipid metabolism</keyword>
<evidence type="ECO:0000256" key="4">
    <source>
        <dbReference type="ARBA" id="ARBA00022801"/>
    </source>
</evidence>
<dbReference type="CDD" id="cd09170">
    <property type="entry name" value="PLDc_Nuc"/>
    <property type="match status" value="1"/>
</dbReference>
<dbReference type="eggNOG" id="COG1502">
    <property type="taxonomic scope" value="Bacteria"/>
</dbReference>
<dbReference type="HOGENOM" id="CLU_080814_3_0_4"/>
<protein>
    <recommendedName>
        <fullName evidence="3">phospholipase D</fullName>
        <ecNumber evidence="3">3.1.4.4</ecNumber>
    </recommendedName>
</protein>
<dbReference type="PROSITE" id="PS50035">
    <property type="entry name" value="PLD"/>
    <property type="match status" value="1"/>
</dbReference>
<dbReference type="PANTHER" id="PTHR43856">
    <property type="entry name" value="CARDIOLIPIN HYDROLASE"/>
    <property type="match status" value="1"/>
</dbReference>
<comment type="similarity">
    <text evidence="2">Belongs to the phospholipase D family.</text>
</comment>
<keyword evidence="9" id="KW-1185">Reference proteome</keyword>
<dbReference type="EMBL" id="AP009388">
    <property type="protein sequence ID" value="BAG48013.1"/>
    <property type="molecule type" value="Genomic_DNA"/>
</dbReference>
<keyword evidence="8" id="KW-0614">Plasmid</keyword>
<evidence type="ECO:0000256" key="5">
    <source>
        <dbReference type="ARBA" id="ARBA00022963"/>
    </source>
</evidence>
<evidence type="ECO:0000259" key="7">
    <source>
        <dbReference type="PROSITE" id="PS50035"/>
    </source>
</evidence>
<accession>A0A0H3KZY0</accession>
<dbReference type="KEGG" id="bmj:BMULJ_06224"/>
<sequence>MTLKLLSWTAPAVIAGCIAELAIALAAFASPVASVATVLTTAAPEGRVTSYAFSPDGKGMDLVLYGVGSAHRSIHVLAYVMTYRPLIEALAAKARAGVPVAIAVDYGESIANDRDGYIRRGLDYLARAGAAICVVDRYRLMHDKAMILDHRSVQTGSINYTAAGAKSNSENVVIAWNDPVLAEAFEQHFRSRLAQCRPLDQVR</sequence>
<comment type="catalytic activity">
    <reaction evidence="1">
        <text>a 1,2-diacyl-sn-glycero-3-phosphocholine + H2O = a 1,2-diacyl-sn-glycero-3-phosphate + choline + H(+)</text>
        <dbReference type="Rhea" id="RHEA:14445"/>
        <dbReference type="ChEBI" id="CHEBI:15354"/>
        <dbReference type="ChEBI" id="CHEBI:15377"/>
        <dbReference type="ChEBI" id="CHEBI:15378"/>
        <dbReference type="ChEBI" id="CHEBI:57643"/>
        <dbReference type="ChEBI" id="CHEBI:58608"/>
        <dbReference type="EC" id="3.1.4.4"/>
    </reaction>
</comment>
<keyword evidence="4" id="KW-0378">Hydrolase</keyword>
<dbReference type="PROSITE" id="PS51257">
    <property type="entry name" value="PROKAR_LIPOPROTEIN"/>
    <property type="match status" value="1"/>
</dbReference>
<dbReference type="Pfam" id="PF13091">
    <property type="entry name" value="PLDc_2"/>
    <property type="match status" value="1"/>
</dbReference>
<evidence type="ECO:0000256" key="3">
    <source>
        <dbReference type="ARBA" id="ARBA00012027"/>
    </source>
</evidence>
<organism evidence="8 9">
    <name type="scientific">Burkholderia multivorans (strain ATCC 17616 / 249)</name>
    <dbReference type="NCBI Taxonomy" id="395019"/>
    <lineage>
        <taxon>Bacteria</taxon>
        <taxon>Pseudomonadati</taxon>
        <taxon>Pseudomonadota</taxon>
        <taxon>Betaproteobacteria</taxon>
        <taxon>Burkholderiales</taxon>
        <taxon>Burkholderiaceae</taxon>
        <taxon>Burkholderia</taxon>
        <taxon>Burkholderia cepacia complex</taxon>
    </lineage>
</organism>
<dbReference type="SUPFAM" id="SSF56024">
    <property type="entry name" value="Phospholipase D/nuclease"/>
    <property type="match status" value="1"/>
</dbReference>
<dbReference type="AlphaFoldDB" id="A0A0H3KZY0"/>
<dbReference type="RefSeq" id="WP_012211012.1">
    <property type="nucleotide sequence ID" value="NC_010070.1"/>
</dbReference>
<evidence type="ECO:0000256" key="2">
    <source>
        <dbReference type="ARBA" id="ARBA00008664"/>
    </source>
</evidence>
<evidence type="ECO:0000313" key="9">
    <source>
        <dbReference type="Proteomes" id="UP000008815"/>
    </source>
</evidence>
<dbReference type="GO" id="GO:0016891">
    <property type="term" value="F:RNA endonuclease activity producing 5'-phosphomonoesters, hydrolytic mechanism"/>
    <property type="evidence" value="ECO:0007669"/>
    <property type="project" value="TreeGrafter"/>
</dbReference>
<dbReference type="InterPro" id="IPR001736">
    <property type="entry name" value="PLipase_D/transphosphatidylase"/>
</dbReference>